<dbReference type="PANTHER" id="PTHR12547:SF18">
    <property type="entry name" value="PROTEIN TIS11"/>
    <property type="match status" value="1"/>
</dbReference>
<proteinExistence type="predicted"/>
<evidence type="ECO:0000313" key="7">
    <source>
        <dbReference type="EMBL" id="CAK72167.1"/>
    </source>
</evidence>
<dbReference type="InParanoid" id="A0CN00"/>
<dbReference type="GO" id="GO:0003729">
    <property type="term" value="F:mRNA binding"/>
    <property type="evidence" value="ECO:0007669"/>
    <property type="project" value="InterPro"/>
</dbReference>
<organism evidence="7 8">
    <name type="scientific">Paramecium tetraurelia</name>
    <dbReference type="NCBI Taxonomy" id="5888"/>
    <lineage>
        <taxon>Eukaryota</taxon>
        <taxon>Sar</taxon>
        <taxon>Alveolata</taxon>
        <taxon>Ciliophora</taxon>
        <taxon>Intramacronucleata</taxon>
        <taxon>Oligohymenophorea</taxon>
        <taxon>Peniculida</taxon>
        <taxon>Parameciidae</taxon>
        <taxon>Paramecium</taxon>
    </lineage>
</organism>
<keyword evidence="3 5" id="KW-0863">Zinc-finger</keyword>
<dbReference type="SMART" id="SM00356">
    <property type="entry name" value="ZnF_C3H1"/>
    <property type="match status" value="2"/>
</dbReference>
<dbReference type="HOGENOM" id="CLU_112240_0_0_1"/>
<protein>
    <recommendedName>
        <fullName evidence="6">C3H1-type domain-containing protein</fullName>
    </recommendedName>
</protein>
<dbReference type="eggNOG" id="KOG1677">
    <property type="taxonomic scope" value="Eukaryota"/>
</dbReference>
<dbReference type="Gene3D" id="4.10.1000.10">
    <property type="entry name" value="Zinc finger, CCCH-type"/>
    <property type="match status" value="2"/>
</dbReference>
<dbReference type="GO" id="GO:0008270">
    <property type="term" value="F:zinc ion binding"/>
    <property type="evidence" value="ECO:0007669"/>
    <property type="project" value="UniProtKB-KW"/>
</dbReference>
<dbReference type="STRING" id="5888.A0CN00"/>
<dbReference type="InterPro" id="IPR036855">
    <property type="entry name" value="Znf_CCCH_sf"/>
</dbReference>
<dbReference type="EMBL" id="CT868119">
    <property type="protein sequence ID" value="CAK72167.1"/>
    <property type="molecule type" value="Genomic_DNA"/>
</dbReference>
<evidence type="ECO:0000256" key="4">
    <source>
        <dbReference type="ARBA" id="ARBA00022833"/>
    </source>
</evidence>
<accession>A0CN00</accession>
<dbReference type="GeneID" id="5025349"/>
<dbReference type="InterPro" id="IPR000571">
    <property type="entry name" value="Znf_CCCH"/>
</dbReference>
<feature type="zinc finger region" description="C3H1-type" evidence="5">
    <location>
        <begin position="96"/>
        <end position="124"/>
    </location>
</feature>
<dbReference type="FunFam" id="4.10.1000.10:FF:000018">
    <property type="entry name" value="Zinc finger protein"/>
    <property type="match status" value="1"/>
</dbReference>
<sequence length="200" mass="23405">MIQNSIIKQQEDWQFTTILSDFINTNEEEFEIGVKPKSRRFSTSVEKYKFIEEYTKKKKTELCKNFTLKGSCKFGKECSYAHGCSELLPKAHLHQNYKTRPCKNFMNDGWCNYGSRCQYIHPENSIIKKKTHKLISQDKQAQQKICSNNQNLAEKIILLYSELLQKLNIRPQFSISNLPRLNCFKKLGMNKISSQSNDSD</sequence>
<evidence type="ECO:0000256" key="2">
    <source>
        <dbReference type="ARBA" id="ARBA00022737"/>
    </source>
</evidence>
<feature type="domain" description="C3H1-type" evidence="6">
    <location>
        <begin position="57"/>
        <end position="85"/>
    </location>
</feature>
<evidence type="ECO:0000256" key="3">
    <source>
        <dbReference type="ARBA" id="ARBA00022771"/>
    </source>
</evidence>
<evidence type="ECO:0000256" key="1">
    <source>
        <dbReference type="ARBA" id="ARBA00022723"/>
    </source>
</evidence>
<dbReference type="OrthoDB" id="301436at2759"/>
<feature type="zinc finger region" description="C3H1-type" evidence="5">
    <location>
        <begin position="57"/>
        <end position="85"/>
    </location>
</feature>
<dbReference type="Proteomes" id="UP000000600">
    <property type="component" value="Unassembled WGS sequence"/>
</dbReference>
<evidence type="ECO:0000256" key="5">
    <source>
        <dbReference type="PROSITE-ProRule" id="PRU00723"/>
    </source>
</evidence>
<keyword evidence="4 5" id="KW-0862">Zinc</keyword>
<feature type="domain" description="C3H1-type" evidence="6">
    <location>
        <begin position="96"/>
        <end position="124"/>
    </location>
</feature>
<dbReference type="SUPFAM" id="SSF90229">
    <property type="entry name" value="CCCH zinc finger"/>
    <property type="match status" value="2"/>
</dbReference>
<evidence type="ECO:0000313" key="8">
    <source>
        <dbReference type="Proteomes" id="UP000000600"/>
    </source>
</evidence>
<reference evidence="7 8" key="1">
    <citation type="journal article" date="2006" name="Nature">
        <title>Global trends of whole-genome duplications revealed by the ciliate Paramecium tetraurelia.</title>
        <authorList>
            <consortium name="Genoscope"/>
            <person name="Aury J.-M."/>
            <person name="Jaillon O."/>
            <person name="Duret L."/>
            <person name="Noel B."/>
            <person name="Jubin C."/>
            <person name="Porcel B.M."/>
            <person name="Segurens B."/>
            <person name="Daubin V."/>
            <person name="Anthouard V."/>
            <person name="Aiach N."/>
            <person name="Arnaiz O."/>
            <person name="Billaut A."/>
            <person name="Beisson J."/>
            <person name="Blanc I."/>
            <person name="Bouhouche K."/>
            <person name="Camara F."/>
            <person name="Duharcourt S."/>
            <person name="Guigo R."/>
            <person name="Gogendeau D."/>
            <person name="Katinka M."/>
            <person name="Keller A.-M."/>
            <person name="Kissmehl R."/>
            <person name="Klotz C."/>
            <person name="Koll F."/>
            <person name="Le Moue A."/>
            <person name="Lepere C."/>
            <person name="Malinsky S."/>
            <person name="Nowacki M."/>
            <person name="Nowak J.K."/>
            <person name="Plattner H."/>
            <person name="Poulain J."/>
            <person name="Ruiz F."/>
            <person name="Serrano V."/>
            <person name="Zagulski M."/>
            <person name="Dessen P."/>
            <person name="Betermier M."/>
            <person name="Weissenbach J."/>
            <person name="Scarpelli C."/>
            <person name="Schachter V."/>
            <person name="Sperling L."/>
            <person name="Meyer E."/>
            <person name="Cohen J."/>
            <person name="Wincker P."/>
        </authorList>
    </citation>
    <scope>NUCLEOTIDE SEQUENCE [LARGE SCALE GENOMIC DNA]</scope>
    <source>
        <strain evidence="7 8">Stock d4-2</strain>
    </source>
</reference>
<keyword evidence="1 5" id="KW-0479">Metal-binding</keyword>
<dbReference type="KEGG" id="ptm:GSPATT00008608001"/>
<dbReference type="AlphaFoldDB" id="A0CN00"/>
<evidence type="ECO:0000259" key="6">
    <source>
        <dbReference type="PROSITE" id="PS50103"/>
    </source>
</evidence>
<dbReference type="PANTHER" id="PTHR12547">
    <property type="entry name" value="CCCH ZINC FINGER/TIS11-RELATED"/>
    <property type="match status" value="1"/>
</dbReference>
<dbReference type="OMA" id="PRLNCFK"/>
<keyword evidence="8" id="KW-1185">Reference proteome</keyword>
<dbReference type="Pfam" id="PF00642">
    <property type="entry name" value="zf-CCCH"/>
    <property type="match status" value="2"/>
</dbReference>
<gene>
    <name evidence="7" type="ORF">GSPATT00008608001</name>
</gene>
<name>A0CN00_PARTE</name>
<dbReference type="InterPro" id="IPR045877">
    <property type="entry name" value="ZFP36-like"/>
</dbReference>
<keyword evidence="2" id="KW-0677">Repeat</keyword>
<dbReference type="PROSITE" id="PS50103">
    <property type="entry name" value="ZF_C3H1"/>
    <property type="match status" value="2"/>
</dbReference>
<dbReference type="RefSeq" id="XP_001439564.1">
    <property type="nucleotide sequence ID" value="XM_001439527.1"/>
</dbReference>